<keyword evidence="3" id="KW-0805">Transcription regulation</keyword>
<dbReference type="PANTHER" id="PTHR44591">
    <property type="entry name" value="STRESS RESPONSE REGULATOR PROTEIN 1"/>
    <property type="match status" value="1"/>
</dbReference>
<keyword evidence="1 6" id="KW-0597">Phosphoprotein</keyword>
<evidence type="ECO:0000256" key="4">
    <source>
        <dbReference type="ARBA" id="ARBA00023125"/>
    </source>
</evidence>
<evidence type="ECO:0000256" key="5">
    <source>
        <dbReference type="ARBA" id="ARBA00023163"/>
    </source>
</evidence>
<dbReference type="SUPFAM" id="SSF52172">
    <property type="entry name" value="CheY-like"/>
    <property type="match status" value="1"/>
</dbReference>
<evidence type="ECO:0000313" key="10">
    <source>
        <dbReference type="Proteomes" id="UP000029738"/>
    </source>
</evidence>
<dbReference type="EMBL" id="JHEG02000058">
    <property type="protein sequence ID" value="KIE09390.1"/>
    <property type="molecule type" value="Genomic_DNA"/>
</dbReference>
<dbReference type="EMBL" id="JHEG04000001">
    <property type="protein sequence ID" value="KAF3884835.1"/>
    <property type="molecule type" value="Genomic_DNA"/>
</dbReference>
<dbReference type="InterPro" id="IPR001789">
    <property type="entry name" value="Sig_transdc_resp-reg_receiver"/>
</dbReference>
<keyword evidence="2" id="KW-0902">Two-component regulatory system</keyword>
<keyword evidence="10" id="KW-1185">Reference proteome</keyword>
<dbReference type="STRING" id="1479485.DA73_0234155"/>
<feature type="modified residue" description="4-aspartylphosphate" evidence="6">
    <location>
        <position position="57"/>
    </location>
</feature>
<evidence type="ECO:0000313" key="8">
    <source>
        <dbReference type="EMBL" id="KAF3884835.1"/>
    </source>
</evidence>
<sequence>MHCAQRRRILVVDDFALNVSLLQTALEAEGYEVDTATNGNSALAKIEASPPDLVLLDVMMPGMDGYEITQCIRQNENLPFIPILLVTGSDDTRVIDELKIKEDDFIRKPINFDRLLAKINSVWN</sequence>
<dbReference type="PANTHER" id="PTHR44591:SF3">
    <property type="entry name" value="RESPONSE REGULATORY DOMAIN-CONTAINING PROTEIN"/>
    <property type="match status" value="1"/>
</dbReference>
<proteinExistence type="predicted"/>
<dbReference type="RefSeq" id="WP_038081426.1">
    <property type="nucleotide sequence ID" value="NZ_JHEG04000001.1"/>
</dbReference>
<name>A0A0C1RAQ1_9CYAN</name>
<dbReference type="Gene3D" id="3.40.50.2300">
    <property type="match status" value="1"/>
</dbReference>
<keyword evidence="4" id="KW-0238">DNA-binding</keyword>
<evidence type="ECO:0000256" key="2">
    <source>
        <dbReference type="ARBA" id="ARBA00023012"/>
    </source>
</evidence>
<evidence type="ECO:0000256" key="6">
    <source>
        <dbReference type="PROSITE-ProRule" id="PRU00169"/>
    </source>
</evidence>
<comment type="caution">
    <text evidence="9">The sequence shown here is derived from an EMBL/GenBank/DDBJ whole genome shotgun (WGS) entry which is preliminary data.</text>
</comment>
<reference evidence="8" key="2">
    <citation type="submission" date="2019-11" db="EMBL/GenBank/DDBJ databases">
        <title>Improved Assembly of Tolypothrix boutellei genome.</title>
        <authorList>
            <person name="Sarangi A.N."/>
            <person name="Mukherjee M."/>
            <person name="Ghosh S."/>
            <person name="Singh D."/>
            <person name="Das A."/>
            <person name="Kant S."/>
            <person name="Prusty A."/>
            <person name="Tripathy S."/>
        </authorList>
    </citation>
    <scope>NUCLEOTIDE SEQUENCE</scope>
    <source>
        <strain evidence="8">VB521301</strain>
    </source>
</reference>
<dbReference type="OrthoDB" id="427175at2"/>
<dbReference type="SMART" id="SM00448">
    <property type="entry name" value="REC"/>
    <property type="match status" value="1"/>
</dbReference>
<organism evidence="9">
    <name type="scientific">Tolypothrix bouteillei VB521301</name>
    <dbReference type="NCBI Taxonomy" id="1479485"/>
    <lineage>
        <taxon>Bacteria</taxon>
        <taxon>Bacillati</taxon>
        <taxon>Cyanobacteriota</taxon>
        <taxon>Cyanophyceae</taxon>
        <taxon>Nostocales</taxon>
        <taxon>Tolypothrichaceae</taxon>
        <taxon>Tolypothrix</taxon>
    </lineage>
</organism>
<evidence type="ECO:0000259" key="7">
    <source>
        <dbReference type="PROSITE" id="PS50110"/>
    </source>
</evidence>
<dbReference type="AlphaFoldDB" id="A0A0C1RAQ1"/>
<evidence type="ECO:0000256" key="1">
    <source>
        <dbReference type="ARBA" id="ARBA00022553"/>
    </source>
</evidence>
<evidence type="ECO:0000313" key="9">
    <source>
        <dbReference type="EMBL" id="KIE09390.1"/>
    </source>
</evidence>
<gene>
    <name evidence="9" type="ORF">DA73_0234155</name>
    <name evidence="8" type="ORF">DA73_0400004745</name>
</gene>
<dbReference type="GO" id="GO:0003677">
    <property type="term" value="F:DNA binding"/>
    <property type="evidence" value="ECO:0007669"/>
    <property type="project" value="UniProtKB-KW"/>
</dbReference>
<keyword evidence="5" id="KW-0804">Transcription</keyword>
<evidence type="ECO:0000256" key="3">
    <source>
        <dbReference type="ARBA" id="ARBA00023015"/>
    </source>
</evidence>
<dbReference type="Proteomes" id="UP000029738">
    <property type="component" value="Unassembled WGS sequence"/>
</dbReference>
<accession>A0A0C1RAQ1</accession>
<dbReference type="PROSITE" id="PS50110">
    <property type="entry name" value="RESPONSE_REGULATORY"/>
    <property type="match status" value="1"/>
</dbReference>
<feature type="domain" description="Response regulatory" evidence="7">
    <location>
        <begin position="8"/>
        <end position="123"/>
    </location>
</feature>
<dbReference type="Pfam" id="PF00072">
    <property type="entry name" value="Response_reg"/>
    <property type="match status" value="1"/>
</dbReference>
<dbReference type="InterPro" id="IPR011006">
    <property type="entry name" value="CheY-like_superfamily"/>
</dbReference>
<reference evidence="9" key="1">
    <citation type="journal article" date="2015" name="Genome Announc.">
        <title>Draft Genome Sequence of Tolypothrix boutellei Strain VB521301.</title>
        <authorList>
            <person name="Chandrababunaidu M.M."/>
            <person name="Singh D."/>
            <person name="Sen D."/>
            <person name="Bhan S."/>
            <person name="Das S."/>
            <person name="Gupta A."/>
            <person name="Adhikary S.P."/>
            <person name="Tripathy S."/>
        </authorList>
    </citation>
    <scope>NUCLEOTIDE SEQUENCE</scope>
    <source>
        <strain evidence="9">VB521301</strain>
    </source>
</reference>
<dbReference type="InterPro" id="IPR050595">
    <property type="entry name" value="Bact_response_regulator"/>
</dbReference>
<dbReference type="FunFam" id="3.40.50.2300:FF:000001">
    <property type="entry name" value="DNA-binding response regulator PhoB"/>
    <property type="match status" value="1"/>
</dbReference>
<protein>
    <submittedName>
        <fullName evidence="8 9">Response regulator</fullName>
    </submittedName>
</protein>
<dbReference type="GO" id="GO:0000160">
    <property type="term" value="P:phosphorelay signal transduction system"/>
    <property type="evidence" value="ECO:0007669"/>
    <property type="project" value="UniProtKB-KW"/>
</dbReference>